<feature type="transmembrane region" description="Helical" evidence="1">
    <location>
        <begin position="12"/>
        <end position="32"/>
    </location>
</feature>
<sequence length="88" mass="10132">MYSIYVILYDLYILKMFDLIFVHYTLLMYYFIITYNQLANGAPRLPTAGRPAFSPFGRHPETPFIHACVVKTHFGVQASRNARDGLLA</sequence>
<proteinExistence type="predicted"/>
<accession>A0A2H0Q034</accession>
<reference evidence="2 3" key="1">
    <citation type="submission" date="2017-09" db="EMBL/GenBank/DDBJ databases">
        <title>Depth-based differentiation of microbial function through sediment-hosted aquifers and enrichment of novel symbionts in the deep terrestrial subsurface.</title>
        <authorList>
            <person name="Probst A.J."/>
            <person name="Ladd B."/>
            <person name="Jarett J.K."/>
            <person name="Geller-Mcgrath D.E."/>
            <person name="Sieber C.M."/>
            <person name="Emerson J.B."/>
            <person name="Anantharaman K."/>
            <person name="Thomas B.C."/>
            <person name="Malmstrom R."/>
            <person name="Stieglmeier M."/>
            <person name="Klingl A."/>
            <person name="Woyke T."/>
            <person name="Ryan C.M."/>
            <person name="Banfield J.F."/>
        </authorList>
    </citation>
    <scope>NUCLEOTIDE SEQUENCE [LARGE SCALE GENOMIC DNA]</scope>
    <source>
        <strain evidence="2">CG11_big_fil_rev_8_21_14_0_20_43_10</strain>
    </source>
</reference>
<name>A0A2H0Q034_9BACT</name>
<evidence type="ECO:0000313" key="3">
    <source>
        <dbReference type="Proteomes" id="UP000236846"/>
    </source>
</evidence>
<evidence type="ECO:0000313" key="2">
    <source>
        <dbReference type="EMBL" id="PIR26885.1"/>
    </source>
</evidence>
<keyword evidence="1" id="KW-0812">Transmembrane</keyword>
<gene>
    <name evidence="2" type="ORF">COV41_00485</name>
</gene>
<organism evidence="2 3">
    <name type="scientific">Candidatus Brennerbacteria bacterium CG11_big_fil_rev_8_21_14_0_20_43_10</name>
    <dbReference type="NCBI Taxonomy" id="1974523"/>
    <lineage>
        <taxon>Bacteria</taxon>
        <taxon>Candidatus Brenneribacteriota</taxon>
    </lineage>
</organism>
<comment type="caution">
    <text evidence="2">The sequence shown here is derived from an EMBL/GenBank/DDBJ whole genome shotgun (WGS) entry which is preliminary data.</text>
</comment>
<keyword evidence="1" id="KW-1133">Transmembrane helix</keyword>
<evidence type="ECO:0000256" key="1">
    <source>
        <dbReference type="SAM" id="Phobius"/>
    </source>
</evidence>
<dbReference type="Proteomes" id="UP000236846">
    <property type="component" value="Unassembled WGS sequence"/>
</dbReference>
<protein>
    <submittedName>
        <fullName evidence="2">Uncharacterized protein</fullName>
    </submittedName>
</protein>
<keyword evidence="1" id="KW-0472">Membrane</keyword>
<dbReference type="EMBL" id="PCXE01000010">
    <property type="protein sequence ID" value="PIR26885.1"/>
    <property type="molecule type" value="Genomic_DNA"/>
</dbReference>
<dbReference type="AlphaFoldDB" id="A0A2H0Q034"/>